<dbReference type="FunFam" id="1.25.40.10:FF:000280">
    <property type="entry name" value="Pentatricopeptide repeat-containing protein"/>
    <property type="match status" value="1"/>
</dbReference>
<feature type="repeat" description="PPR" evidence="3">
    <location>
        <begin position="275"/>
        <end position="309"/>
    </location>
</feature>
<dbReference type="InterPro" id="IPR029063">
    <property type="entry name" value="SAM-dependent_MTases_sf"/>
</dbReference>
<dbReference type="PROSITE" id="PS51375">
    <property type="entry name" value="PPR"/>
    <property type="match status" value="2"/>
</dbReference>
<evidence type="ECO:0008006" key="8">
    <source>
        <dbReference type="Google" id="ProtNLM"/>
    </source>
</evidence>
<dbReference type="EMBL" id="JAATIQ010000146">
    <property type="protein sequence ID" value="KAF4377323.1"/>
    <property type="molecule type" value="Genomic_DNA"/>
</dbReference>
<evidence type="ECO:0000313" key="4">
    <source>
        <dbReference type="EMBL" id="KAF4350428.1"/>
    </source>
</evidence>
<dbReference type="InterPro" id="IPR046848">
    <property type="entry name" value="E_motif"/>
</dbReference>
<dbReference type="Pfam" id="PF01535">
    <property type="entry name" value="PPR"/>
    <property type="match status" value="4"/>
</dbReference>
<dbReference type="GO" id="GO:0009451">
    <property type="term" value="P:RNA modification"/>
    <property type="evidence" value="ECO:0007669"/>
    <property type="project" value="InterPro"/>
</dbReference>
<dbReference type="NCBIfam" id="TIGR00756">
    <property type="entry name" value="PPR"/>
    <property type="match status" value="3"/>
</dbReference>
<dbReference type="AlphaFoldDB" id="A0A7J6DWE1"/>
<proteinExistence type="inferred from homology"/>
<reference evidence="6 7" key="1">
    <citation type="journal article" date="2020" name="bioRxiv">
        <title>Sequence and annotation of 42 cannabis genomes reveals extensive copy number variation in cannabinoid synthesis and pathogen resistance genes.</title>
        <authorList>
            <person name="Mckernan K.J."/>
            <person name="Helbert Y."/>
            <person name="Kane L.T."/>
            <person name="Ebling H."/>
            <person name="Zhang L."/>
            <person name="Liu B."/>
            <person name="Eaton Z."/>
            <person name="Mclaughlin S."/>
            <person name="Kingan S."/>
            <person name="Baybayan P."/>
            <person name="Concepcion G."/>
            <person name="Jordan M."/>
            <person name="Riva A."/>
            <person name="Barbazuk W."/>
            <person name="Harkins T."/>
        </authorList>
    </citation>
    <scope>NUCLEOTIDE SEQUENCE [LARGE SCALE GENOMIC DNA]</scope>
    <source>
        <strain evidence="6 7">cv. Jamaican Lion 4</strain>
        <strain evidence="5">Father</strain>
        <strain evidence="4">Mother</strain>
        <tissue evidence="4">Leaf</tissue>
    </source>
</reference>
<dbReference type="FunFam" id="1.25.40.10:FF:000412">
    <property type="entry name" value="Putative pentatricopeptide repeat-containing protein"/>
    <property type="match status" value="1"/>
</dbReference>
<comment type="caution">
    <text evidence="4">The sequence shown here is derived from an EMBL/GenBank/DDBJ whole genome shotgun (WGS) entry which is preliminary data.</text>
</comment>
<evidence type="ECO:0000256" key="2">
    <source>
        <dbReference type="ARBA" id="ARBA00061659"/>
    </source>
</evidence>
<dbReference type="Proteomes" id="UP000583929">
    <property type="component" value="Unassembled WGS sequence"/>
</dbReference>
<evidence type="ECO:0000313" key="7">
    <source>
        <dbReference type="Proteomes" id="UP000583929"/>
    </source>
</evidence>
<dbReference type="GO" id="GO:0003723">
    <property type="term" value="F:RNA binding"/>
    <property type="evidence" value="ECO:0007669"/>
    <property type="project" value="InterPro"/>
</dbReference>
<dbReference type="InterPro" id="IPR046960">
    <property type="entry name" value="PPR_At4g14850-like_plant"/>
</dbReference>
<keyword evidence="7" id="KW-1185">Reference proteome</keyword>
<organism evidence="4 6">
    <name type="scientific">Cannabis sativa</name>
    <name type="common">Hemp</name>
    <name type="synonym">Marijuana</name>
    <dbReference type="NCBI Taxonomy" id="3483"/>
    <lineage>
        <taxon>Eukaryota</taxon>
        <taxon>Viridiplantae</taxon>
        <taxon>Streptophyta</taxon>
        <taxon>Embryophyta</taxon>
        <taxon>Tracheophyta</taxon>
        <taxon>Spermatophyta</taxon>
        <taxon>Magnoliopsida</taxon>
        <taxon>eudicotyledons</taxon>
        <taxon>Gunneridae</taxon>
        <taxon>Pentapetalae</taxon>
        <taxon>rosids</taxon>
        <taxon>fabids</taxon>
        <taxon>Rosales</taxon>
        <taxon>Cannabaceae</taxon>
        <taxon>Cannabis</taxon>
    </lineage>
</organism>
<dbReference type="PANTHER" id="PTHR47926:SF492">
    <property type="entry name" value="DYW DOMAIN-CONTAINING PROTEIN"/>
    <property type="match status" value="1"/>
</dbReference>
<dbReference type="InterPro" id="IPR002885">
    <property type="entry name" value="PPR_rpt"/>
</dbReference>
<protein>
    <recommendedName>
        <fullName evidence="8">Methyltransferase-like protein</fullName>
    </recommendedName>
</protein>
<dbReference type="CDD" id="cd02440">
    <property type="entry name" value="AdoMet_MTases"/>
    <property type="match status" value="1"/>
</dbReference>
<dbReference type="SUPFAM" id="SSF53335">
    <property type="entry name" value="S-adenosyl-L-methionine-dependent methyltransferases"/>
    <property type="match status" value="1"/>
</dbReference>
<dbReference type="Pfam" id="PF20431">
    <property type="entry name" value="E_motif"/>
    <property type="match status" value="1"/>
</dbReference>
<dbReference type="Gene3D" id="1.25.40.10">
    <property type="entry name" value="Tetratricopeptide repeat domain"/>
    <property type="match status" value="3"/>
</dbReference>
<dbReference type="EMBL" id="JAATIP010000367">
    <property type="protein sequence ID" value="KAF4350428.1"/>
    <property type="molecule type" value="Genomic_DNA"/>
</dbReference>
<gene>
    <name evidence="4" type="ORF">F8388_005452</name>
    <name evidence="5" type="ORF">G4B88_011158</name>
</gene>
<dbReference type="FunFam" id="1.25.40.10:FF:000031">
    <property type="entry name" value="Pentatricopeptide repeat-containing protein mitochondrial"/>
    <property type="match status" value="1"/>
</dbReference>
<dbReference type="InterPro" id="IPR011990">
    <property type="entry name" value="TPR-like_helical_dom_sf"/>
</dbReference>
<comment type="similarity">
    <text evidence="2">Belongs to the PPR family. PCMP-E subfamily.</text>
</comment>
<name>A0A7J6DWE1_CANSA</name>
<feature type="repeat" description="PPR" evidence="3">
    <location>
        <begin position="378"/>
        <end position="412"/>
    </location>
</feature>
<dbReference type="Gene3D" id="3.40.50.150">
    <property type="entry name" value="Vaccinia Virus protein VP39"/>
    <property type="match status" value="1"/>
</dbReference>
<evidence type="ECO:0000313" key="5">
    <source>
        <dbReference type="EMBL" id="KAF4377323.1"/>
    </source>
</evidence>
<evidence type="ECO:0000256" key="3">
    <source>
        <dbReference type="PROSITE-ProRule" id="PRU00708"/>
    </source>
</evidence>
<dbReference type="Pfam" id="PF13489">
    <property type="entry name" value="Methyltransf_23"/>
    <property type="match status" value="1"/>
</dbReference>
<sequence length="1011" mass="114232">MSGGIGLEEEKEEAEYHNKDFEWEELRAHVENDLSFSHHLLPYQPQHQLLQSDSDAWKRFHIRHSSGKFFKMIPRALAKLSYTHRYGRGLRFLSSISSSNNNTIWDPTVALKFSHPTLISLEKCSSNNQFKQILAQIMRIGLIGQTFPMSRLLLYSAISHPENLDTAILLFNHCTPHPNLYIYNTMISALSFSKVQSFSMYNSMLHLGIYPDKNTFLYLLKASPCVSEVKQVHCHAIVLGFGSYGYLKNSLMKVYLEKGSKVLARKVFCQMSTPDVVSFNIMIVGNAKEGFPLEAIKLFHEMVSLGLKPDEFTVLGLTISCGLSRDAKLGKSVHGWIERRKASSCLNLILSNAILDMYAKCNEFELASKIFNAMEKKDFVSWNTMISGYAKAGQLELALYLFNEMPNKDLVSWNSLIAGFAQNGHYKMVMNLFGSMVVENVRPDNITMVCLVSAAAEIGALDQGKWIHGMVVRNQMQVDAFLGSSLIDMYSKCGSIERAFLVFQGVMQKDVTVWTTMITGLAFHGYGNKALDLFSEMQLEVTPNEVTFVAILTACTHSGLVNEGLYIFYNMRRIFGIEPQVEHYGCLVDLLGRSGRLVEAYDLIQNMPSKSSCSIWGAMLSACRAHGNMELAEVASRELFKLEPEKEGGYILLSNIYAACEEWNHSDMVREVMEIKGVKKTAGCSSVVIDGLVHNFVAADLHHPRWSDIFSIMQYLNNEMKPEDDFLLDMQMLIPSMFQNILQYATGDLSNRNGLGYAERRYLLKEFPELVSCKENSKVLEVGCGNGSTVLPILRGNENIIIYACDCSPEILERAKQIVDDSNVVALRHRFHPFYCDLSVTGFPSWLACNQCRDLNLRTHESCLSDVRINNNEANSDDAYSLEGNGCCKGGVDFITLIFTLSAIPLTEMPVSIKECFSILKPGGLLLFRDYGLYDMTMLRFEKNQRVGFREYKRSDGTHSYFFCLDTVRDLFVAAGFIEVELDYCCINSVNRRKGKSMQRVWVHGKFQKPI</sequence>
<accession>A0A7J6DWE1</accession>
<evidence type="ECO:0000313" key="6">
    <source>
        <dbReference type="Proteomes" id="UP000525078"/>
    </source>
</evidence>
<evidence type="ECO:0000256" key="1">
    <source>
        <dbReference type="ARBA" id="ARBA00022737"/>
    </source>
</evidence>
<dbReference type="PANTHER" id="PTHR47926">
    <property type="entry name" value="PENTATRICOPEPTIDE REPEAT-CONTAINING PROTEIN"/>
    <property type="match status" value="1"/>
</dbReference>
<keyword evidence="1" id="KW-0677">Repeat</keyword>
<dbReference type="Proteomes" id="UP000525078">
    <property type="component" value="Unassembled WGS sequence"/>
</dbReference>
<dbReference type="Pfam" id="PF13041">
    <property type="entry name" value="PPR_2"/>
    <property type="match status" value="3"/>
</dbReference>